<evidence type="ECO:0000256" key="1">
    <source>
        <dbReference type="ARBA" id="ARBA00022705"/>
    </source>
</evidence>
<dbReference type="Proteomes" id="UP000789706">
    <property type="component" value="Unassembled WGS sequence"/>
</dbReference>
<dbReference type="Pfam" id="PF05840">
    <property type="entry name" value="Phage_GPA"/>
    <property type="match status" value="1"/>
</dbReference>
<accession>A0A9N9CRK5</accession>
<dbReference type="InterPro" id="IPR038149">
    <property type="entry name" value="Phage_B_sf"/>
</dbReference>
<dbReference type="GO" id="GO:0006260">
    <property type="term" value="P:DNA replication"/>
    <property type="evidence" value="ECO:0007669"/>
    <property type="project" value="UniProtKB-KW"/>
</dbReference>
<sequence>NGRLHFHAVHFMRTLPTGSVDPNFGRRVRNRRQLNSLQNTWPYGYSMPIAVRYTQDAFSRSGWLWPVDAKGEPLKATSYMAVGFYVAKYVNKKSDMDLAAKAVATSQEAVQNQNEPQLRDENAHNDKSVHGVLNPTYQAGLRRDAVQPDIEAERKKRDEIEAGKSYCSRRFGGATCDDKSAQIYARFDKNDWRIQPAEFYRFHDAEVNTFGYF</sequence>
<dbReference type="EMBL" id="CAJVPK010002418">
    <property type="protein sequence ID" value="CAG8612553.1"/>
    <property type="molecule type" value="Genomic_DNA"/>
</dbReference>
<feature type="domain" description="Replication gene A protein-like" evidence="5">
    <location>
        <begin position="2"/>
        <end position="96"/>
    </location>
</feature>
<comment type="caution">
    <text evidence="6">The sequence shown here is derived from an EMBL/GenBank/DDBJ whole genome shotgun (WGS) entry which is preliminary data.</text>
</comment>
<dbReference type="InterPro" id="IPR003513">
    <property type="entry name" value="Phage_B"/>
</dbReference>
<gene>
    <name evidence="6" type="ORF">DEBURN_LOCUS10037</name>
</gene>
<dbReference type="Gene3D" id="4.10.1260.10">
    <property type="entry name" value="Scaffolding protein gpD of bacteriophage procapsid"/>
    <property type="match status" value="1"/>
</dbReference>
<proteinExistence type="predicted"/>
<keyword evidence="7" id="KW-1185">Reference proteome</keyword>
<evidence type="ECO:0000313" key="6">
    <source>
        <dbReference type="EMBL" id="CAG8612553.1"/>
    </source>
</evidence>
<dbReference type="GO" id="GO:0004519">
    <property type="term" value="F:endonuclease activity"/>
    <property type="evidence" value="ECO:0007669"/>
    <property type="project" value="UniProtKB-KW"/>
</dbReference>
<keyword evidence="4" id="KW-0378">Hydrolase</keyword>
<keyword evidence="3" id="KW-0255">Endonuclease</keyword>
<evidence type="ECO:0000256" key="2">
    <source>
        <dbReference type="ARBA" id="ARBA00022722"/>
    </source>
</evidence>
<keyword evidence="1" id="KW-0235">DNA replication</keyword>
<evidence type="ECO:0000313" key="7">
    <source>
        <dbReference type="Proteomes" id="UP000789706"/>
    </source>
</evidence>
<evidence type="ECO:0000256" key="3">
    <source>
        <dbReference type="ARBA" id="ARBA00022759"/>
    </source>
</evidence>
<dbReference type="AlphaFoldDB" id="A0A9N9CRK5"/>
<evidence type="ECO:0000259" key="5">
    <source>
        <dbReference type="Pfam" id="PF05840"/>
    </source>
</evidence>
<dbReference type="OrthoDB" id="2399828at2759"/>
<dbReference type="InterPro" id="IPR008766">
    <property type="entry name" value="Replication_gene_A-like"/>
</dbReference>
<keyword evidence="2" id="KW-0540">Nuclease</keyword>
<protein>
    <submittedName>
        <fullName evidence="6">3360_t:CDS:1</fullName>
    </submittedName>
</protein>
<dbReference type="Pfam" id="PF02304">
    <property type="entry name" value="Phage_B"/>
    <property type="match status" value="1"/>
</dbReference>
<organism evidence="6 7">
    <name type="scientific">Diversispora eburnea</name>
    <dbReference type="NCBI Taxonomy" id="1213867"/>
    <lineage>
        <taxon>Eukaryota</taxon>
        <taxon>Fungi</taxon>
        <taxon>Fungi incertae sedis</taxon>
        <taxon>Mucoromycota</taxon>
        <taxon>Glomeromycotina</taxon>
        <taxon>Glomeromycetes</taxon>
        <taxon>Diversisporales</taxon>
        <taxon>Diversisporaceae</taxon>
        <taxon>Diversispora</taxon>
    </lineage>
</organism>
<evidence type="ECO:0000256" key="4">
    <source>
        <dbReference type="ARBA" id="ARBA00022801"/>
    </source>
</evidence>
<feature type="non-terminal residue" evidence="6">
    <location>
        <position position="1"/>
    </location>
</feature>
<dbReference type="GO" id="GO:0016787">
    <property type="term" value="F:hydrolase activity"/>
    <property type="evidence" value="ECO:0007669"/>
    <property type="project" value="UniProtKB-KW"/>
</dbReference>
<name>A0A9N9CRK5_9GLOM</name>
<reference evidence="6" key="1">
    <citation type="submission" date="2021-06" db="EMBL/GenBank/DDBJ databases">
        <authorList>
            <person name="Kallberg Y."/>
            <person name="Tangrot J."/>
            <person name="Rosling A."/>
        </authorList>
    </citation>
    <scope>NUCLEOTIDE SEQUENCE</scope>
    <source>
        <strain evidence="6">AZ414A</strain>
    </source>
</reference>